<dbReference type="AlphaFoldDB" id="A0A7N0VAS1"/>
<name>A0A7N0VAS1_KALFE</name>
<evidence type="ECO:0000313" key="3">
    <source>
        <dbReference type="Proteomes" id="UP000594263"/>
    </source>
</evidence>
<keyword evidence="1" id="KW-0812">Transmembrane</keyword>
<accession>A0A7N0VAS1</accession>
<keyword evidence="1" id="KW-1133">Transmembrane helix</keyword>
<evidence type="ECO:0000313" key="2">
    <source>
        <dbReference type="EnsemblPlants" id="Kaladp0427s0003.1.v1.1.CDS.1"/>
    </source>
</evidence>
<organism evidence="2 3">
    <name type="scientific">Kalanchoe fedtschenkoi</name>
    <name type="common">Lavender scallops</name>
    <name type="synonym">South American air plant</name>
    <dbReference type="NCBI Taxonomy" id="63787"/>
    <lineage>
        <taxon>Eukaryota</taxon>
        <taxon>Viridiplantae</taxon>
        <taxon>Streptophyta</taxon>
        <taxon>Embryophyta</taxon>
        <taxon>Tracheophyta</taxon>
        <taxon>Spermatophyta</taxon>
        <taxon>Magnoliopsida</taxon>
        <taxon>eudicotyledons</taxon>
        <taxon>Gunneridae</taxon>
        <taxon>Pentapetalae</taxon>
        <taxon>Saxifragales</taxon>
        <taxon>Crassulaceae</taxon>
        <taxon>Kalanchoe</taxon>
    </lineage>
</organism>
<feature type="transmembrane region" description="Helical" evidence="1">
    <location>
        <begin position="37"/>
        <end position="59"/>
    </location>
</feature>
<keyword evidence="1" id="KW-0472">Membrane</keyword>
<proteinExistence type="predicted"/>
<dbReference type="Proteomes" id="UP000594263">
    <property type="component" value="Unplaced"/>
</dbReference>
<feature type="transmembrane region" description="Helical" evidence="1">
    <location>
        <begin position="12"/>
        <end position="31"/>
    </location>
</feature>
<sequence>MFGTKHNLDEKILWVFVLSLAFVITSSSLILSLCLSITLAALAVSVLALIVLIWLVAFISGTEFPVVISGLKPIAIAL</sequence>
<dbReference type="EnsemblPlants" id="Kaladp0427s0003.1.v1.1">
    <property type="protein sequence ID" value="Kaladp0427s0003.1.v1.1.CDS.1"/>
    <property type="gene ID" value="Kaladp0427s0003.v1.1"/>
</dbReference>
<keyword evidence="3" id="KW-1185">Reference proteome</keyword>
<dbReference type="Gramene" id="Kaladp0427s0003.1.v1.1">
    <property type="protein sequence ID" value="Kaladp0427s0003.1.v1.1.CDS.1"/>
    <property type="gene ID" value="Kaladp0427s0003.v1.1"/>
</dbReference>
<reference evidence="2" key="1">
    <citation type="submission" date="2021-01" db="UniProtKB">
        <authorList>
            <consortium name="EnsemblPlants"/>
        </authorList>
    </citation>
    <scope>IDENTIFICATION</scope>
</reference>
<evidence type="ECO:0000256" key="1">
    <source>
        <dbReference type="SAM" id="Phobius"/>
    </source>
</evidence>
<protein>
    <submittedName>
        <fullName evidence="2">Uncharacterized protein</fullName>
    </submittedName>
</protein>